<dbReference type="EMBL" id="ML977356">
    <property type="protein sequence ID" value="KAF2107140.1"/>
    <property type="molecule type" value="Genomic_DNA"/>
</dbReference>
<feature type="region of interest" description="Disordered" evidence="1">
    <location>
        <begin position="156"/>
        <end position="180"/>
    </location>
</feature>
<sequence length="180" mass="19982">MLHNMARQRYQRCFHSAFASMSPAKDYVSMTEPSKTCSNVLKCIAACASFPARMRDDGRRHAAMLARRKRGKGIQDMCLTMFQASTDVLWSHSAPHAEINAVCQIGLRRKAEKLGNCTTSTRGTQGLFTPSMRSWLMSGYRFSSAISLACRRGRSYSVGKSRSGDIGSRGSKSKRATNRL</sequence>
<keyword evidence="3" id="KW-1185">Reference proteome</keyword>
<accession>A0A6A5YJJ4</accession>
<proteinExistence type="predicted"/>
<name>A0A6A5YJJ4_9PLEO</name>
<protein>
    <submittedName>
        <fullName evidence="2">Uncharacterized protein</fullName>
    </submittedName>
</protein>
<organism evidence="2 3">
    <name type="scientific">Lophiotrema nucula</name>
    <dbReference type="NCBI Taxonomy" id="690887"/>
    <lineage>
        <taxon>Eukaryota</taxon>
        <taxon>Fungi</taxon>
        <taxon>Dikarya</taxon>
        <taxon>Ascomycota</taxon>
        <taxon>Pezizomycotina</taxon>
        <taxon>Dothideomycetes</taxon>
        <taxon>Pleosporomycetidae</taxon>
        <taxon>Pleosporales</taxon>
        <taxon>Lophiotremataceae</taxon>
        <taxon>Lophiotrema</taxon>
    </lineage>
</organism>
<dbReference type="Proteomes" id="UP000799770">
    <property type="component" value="Unassembled WGS sequence"/>
</dbReference>
<dbReference type="AlphaFoldDB" id="A0A6A5YJJ4"/>
<evidence type="ECO:0000313" key="2">
    <source>
        <dbReference type="EMBL" id="KAF2107140.1"/>
    </source>
</evidence>
<feature type="compositionally biased region" description="Basic residues" evidence="1">
    <location>
        <begin position="171"/>
        <end position="180"/>
    </location>
</feature>
<reference evidence="2" key="1">
    <citation type="journal article" date="2020" name="Stud. Mycol.">
        <title>101 Dothideomycetes genomes: a test case for predicting lifestyles and emergence of pathogens.</title>
        <authorList>
            <person name="Haridas S."/>
            <person name="Albert R."/>
            <person name="Binder M."/>
            <person name="Bloem J."/>
            <person name="Labutti K."/>
            <person name="Salamov A."/>
            <person name="Andreopoulos B."/>
            <person name="Baker S."/>
            <person name="Barry K."/>
            <person name="Bills G."/>
            <person name="Bluhm B."/>
            <person name="Cannon C."/>
            <person name="Castanera R."/>
            <person name="Culley D."/>
            <person name="Daum C."/>
            <person name="Ezra D."/>
            <person name="Gonzalez J."/>
            <person name="Henrissat B."/>
            <person name="Kuo A."/>
            <person name="Liang C."/>
            <person name="Lipzen A."/>
            <person name="Lutzoni F."/>
            <person name="Magnuson J."/>
            <person name="Mondo S."/>
            <person name="Nolan M."/>
            <person name="Ohm R."/>
            <person name="Pangilinan J."/>
            <person name="Park H.-J."/>
            <person name="Ramirez L."/>
            <person name="Alfaro M."/>
            <person name="Sun H."/>
            <person name="Tritt A."/>
            <person name="Yoshinaga Y."/>
            <person name="Zwiers L.-H."/>
            <person name="Turgeon B."/>
            <person name="Goodwin S."/>
            <person name="Spatafora J."/>
            <person name="Crous P."/>
            <person name="Grigoriev I."/>
        </authorList>
    </citation>
    <scope>NUCLEOTIDE SEQUENCE</scope>
    <source>
        <strain evidence="2">CBS 627.86</strain>
    </source>
</reference>
<evidence type="ECO:0000256" key="1">
    <source>
        <dbReference type="SAM" id="MobiDB-lite"/>
    </source>
</evidence>
<gene>
    <name evidence="2" type="ORF">BDV96DRAFT_305876</name>
</gene>
<evidence type="ECO:0000313" key="3">
    <source>
        <dbReference type="Proteomes" id="UP000799770"/>
    </source>
</evidence>